<dbReference type="PANTHER" id="PTHR43235:SF1">
    <property type="entry name" value="GLUTAMINE AMIDOTRANSFERASE PB2B2.05-RELATED"/>
    <property type="match status" value="1"/>
</dbReference>
<dbReference type="InterPro" id="IPR029062">
    <property type="entry name" value="Class_I_gatase-like"/>
</dbReference>
<protein>
    <submittedName>
        <fullName evidence="1">Gamma-glutamyl-gamma-aminobutyrate hydrolase family protein</fullName>
    </submittedName>
</protein>
<dbReference type="Proteomes" id="UP000563151">
    <property type="component" value="Unassembled WGS sequence"/>
</dbReference>
<organism evidence="1 2">
    <name type="scientific">Clostridium tetanomorphum</name>
    <dbReference type="NCBI Taxonomy" id="1553"/>
    <lineage>
        <taxon>Bacteria</taxon>
        <taxon>Bacillati</taxon>
        <taxon>Bacillota</taxon>
        <taxon>Clostridia</taxon>
        <taxon>Eubacteriales</taxon>
        <taxon>Clostridiaceae</taxon>
        <taxon>Clostridium</taxon>
    </lineage>
</organism>
<dbReference type="EMBL" id="JAAZWO010000001">
    <property type="protein sequence ID" value="MBC2396191.1"/>
    <property type="molecule type" value="Genomic_DNA"/>
</dbReference>
<dbReference type="Gene3D" id="3.40.50.880">
    <property type="match status" value="1"/>
</dbReference>
<keyword evidence="2" id="KW-1185">Reference proteome</keyword>
<evidence type="ECO:0000313" key="2">
    <source>
        <dbReference type="Proteomes" id="UP000563151"/>
    </source>
</evidence>
<dbReference type="SUPFAM" id="SSF52317">
    <property type="entry name" value="Class I glutamine amidotransferase-like"/>
    <property type="match status" value="1"/>
</dbReference>
<gene>
    <name evidence="1" type="ORF">HGG79_00115</name>
</gene>
<reference evidence="1 2" key="1">
    <citation type="submission" date="2020-04" db="EMBL/GenBank/DDBJ databases">
        <title>Genomic insights into acetone-butanol-ethanol (ABE) fermentation by sequencing solventogenic clostridia strains.</title>
        <authorList>
            <person name="Brown S."/>
        </authorList>
    </citation>
    <scope>NUCLEOTIDE SEQUENCE [LARGE SCALE GENOMIC DNA]</scope>
    <source>
        <strain evidence="1 2">DJ011</strain>
    </source>
</reference>
<dbReference type="GO" id="GO:0016811">
    <property type="term" value="F:hydrolase activity, acting on carbon-nitrogen (but not peptide) bonds, in linear amides"/>
    <property type="evidence" value="ECO:0007669"/>
    <property type="project" value="InterPro"/>
</dbReference>
<dbReference type="InterPro" id="IPR044668">
    <property type="entry name" value="PuuD-like"/>
</dbReference>
<dbReference type="PROSITE" id="PS51273">
    <property type="entry name" value="GATASE_TYPE_1"/>
    <property type="match status" value="1"/>
</dbReference>
<accession>A0A923IYA1</accession>
<dbReference type="GO" id="GO:0005829">
    <property type="term" value="C:cytosol"/>
    <property type="evidence" value="ECO:0007669"/>
    <property type="project" value="TreeGrafter"/>
</dbReference>
<comment type="caution">
    <text evidence="1">The sequence shown here is derived from an EMBL/GenBank/DDBJ whole genome shotgun (WGS) entry which is preliminary data.</text>
</comment>
<keyword evidence="1" id="KW-0378">Hydrolase</keyword>
<dbReference type="AlphaFoldDB" id="A0A923IYA1"/>
<sequence>MKPIILICAVRNLKSSRKEFLIHESYVNAIRAAGGTPILAPITNDLNEVKSYISMCDGLLLPGGEDVSPILLNEEPLRGISYISSQRDRFEFALFEEAKNQNKPILGICKGCQIIALCTGGKIYQDIFTQHPNTIGHSQPEEQLDELFHTVSLYDHSKLYKLFKSEKIGVNSWHHQAVLSVGAEMKITAKSSDGIIEAIESIDGSIMGVQWHPELLFEKYPEQLLIYKHLVEQCRKIKE</sequence>
<dbReference type="PANTHER" id="PTHR43235">
    <property type="entry name" value="GLUTAMINE AMIDOTRANSFERASE PB2B2.05-RELATED"/>
    <property type="match status" value="1"/>
</dbReference>
<dbReference type="Pfam" id="PF07722">
    <property type="entry name" value="Peptidase_C26"/>
    <property type="match status" value="1"/>
</dbReference>
<dbReference type="RefSeq" id="WP_035151394.1">
    <property type="nucleotide sequence ID" value="NZ_JAAZWO010000001.1"/>
</dbReference>
<proteinExistence type="predicted"/>
<dbReference type="InterPro" id="IPR011697">
    <property type="entry name" value="Peptidase_C26"/>
</dbReference>
<dbReference type="CDD" id="cd01745">
    <property type="entry name" value="GATase1_2"/>
    <property type="match status" value="1"/>
</dbReference>
<name>A0A923IYA1_CLOTT</name>
<evidence type="ECO:0000313" key="1">
    <source>
        <dbReference type="EMBL" id="MBC2396191.1"/>
    </source>
</evidence>